<evidence type="ECO:0000256" key="3">
    <source>
        <dbReference type="ARBA" id="ARBA00022723"/>
    </source>
</evidence>
<reference evidence="5 6" key="1">
    <citation type="submission" date="2019-08" db="EMBL/GenBank/DDBJ databases">
        <title>Complete genome sequence of Kushneria sp. YCWA18, a halophilic phosphate-solubilizing bacterium isolated from Daqiao saltern in China.</title>
        <authorList>
            <person name="Du G.-X."/>
            <person name="Qu L.-Y."/>
        </authorList>
    </citation>
    <scope>NUCLEOTIDE SEQUENCE [LARGE SCALE GENOMIC DNA]</scope>
    <source>
        <strain evidence="5 6">YCWA18</strain>
    </source>
</reference>
<keyword evidence="4" id="KW-0732">Signal</keyword>
<dbReference type="Proteomes" id="UP000322553">
    <property type="component" value="Chromosome"/>
</dbReference>
<keyword evidence="3" id="KW-0479">Metal-binding</keyword>
<evidence type="ECO:0000313" key="5">
    <source>
        <dbReference type="EMBL" id="QEL10661.1"/>
    </source>
</evidence>
<dbReference type="EMBL" id="CP043420">
    <property type="protein sequence ID" value="QEL10661.1"/>
    <property type="molecule type" value="Genomic_DNA"/>
</dbReference>
<dbReference type="GO" id="GO:0046872">
    <property type="term" value="F:metal ion binding"/>
    <property type="evidence" value="ECO:0007669"/>
    <property type="project" value="UniProtKB-KW"/>
</dbReference>
<gene>
    <name evidence="5" type="ORF">FY550_05660</name>
</gene>
<dbReference type="SUPFAM" id="SSF53807">
    <property type="entry name" value="Helical backbone' metal receptor"/>
    <property type="match status" value="1"/>
</dbReference>
<accession>A0A5C0ZWX7</accession>
<keyword evidence="2" id="KW-0813">Transport</keyword>
<dbReference type="InterPro" id="IPR006127">
    <property type="entry name" value="ZnuA-like"/>
</dbReference>
<dbReference type="PANTHER" id="PTHR42953:SF1">
    <property type="entry name" value="METAL-BINDING PROTEIN HI_0362-RELATED"/>
    <property type="match status" value="1"/>
</dbReference>
<dbReference type="Gene3D" id="3.40.50.1980">
    <property type="entry name" value="Nitrogenase molybdenum iron protein domain"/>
    <property type="match status" value="2"/>
</dbReference>
<proteinExistence type="predicted"/>
<dbReference type="InterPro" id="IPR050492">
    <property type="entry name" value="Bact_metal-bind_prot9"/>
</dbReference>
<comment type="subcellular location">
    <subcellularLocation>
        <location evidence="1">Cell envelope</location>
    </subcellularLocation>
</comment>
<protein>
    <submittedName>
        <fullName evidence="5">ABC transporter substrate-binding protein</fullName>
    </submittedName>
</protein>
<dbReference type="Pfam" id="PF01297">
    <property type="entry name" value="ZnuA"/>
    <property type="match status" value="1"/>
</dbReference>
<evidence type="ECO:0000256" key="2">
    <source>
        <dbReference type="ARBA" id="ARBA00022448"/>
    </source>
</evidence>
<evidence type="ECO:0000313" key="6">
    <source>
        <dbReference type="Proteomes" id="UP000322553"/>
    </source>
</evidence>
<evidence type="ECO:0000256" key="4">
    <source>
        <dbReference type="ARBA" id="ARBA00022729"/>
    </source>
</evidence>
<name>A0A5C0ZWX7_9GAMM</name>
<dbReference type="GO" id="GO:0030313">
    <property type="term" value="C:cell envelope"/>
    <property type="evidence" value="ECO:0007669"/>
    <property type="project" value="UniProtKB-SubCell"/>
</dbReference>
<dbReference type="OrthoDB" id="5296019at2"/>
<dbReference type="KEGG" id="kuy:FY550_05660"/>
<keyword evidence="6" id="KW-1185">Reference proteome</keyword>
<organism evidence="5 6">
    <name type="scientific">Kushneria phosphatilytica</name>
    <dbReference type="NCBI Taxonomy" id="657387"/>
    <lineage>
        <taxon>Bacteria</taxon>
        <taxon>Pseudomonadati</taxon>
        <taxon>Pseudomonadota</taxon>
        <taxon>Gammaproteobacteria</taxon>
        <taxon>Oceanospirillales</taxon>
        <taxon>Halomonadaceae</taxon>
        <taxon>Kushneria</taxon>
    </lineage>
</organism>
<dbReference type="PANTHER" id="PTHR42953">
    <property type="entry name" value="HIGH-AFFINITY ZINC UPTAKE SYSTEM PROTEIN ZNUA-RELATED"/>
    <property type="match status" value="1"/>
</dbReference>
<evidence type="ECO:0000256" key="1">
    <source>
        <dbReference type="ARBA" id="ARBA00004196"/>
    </source>
</evidence>
<dbReference type="AlphaFoldDB" id="A0A5C0ZWX7"/>
<sequence length="308" mass="34384">MIMMLAFPDSSFYRRLVAMISVLGLLSTFGMASADEARIRVVAAESSYGSMVQTIGGEHVEVTSLLDSPDVNPHEFKGSPRIGRQLQNADLVVMNGAGFDGWMGPLLEGTSQEGRTVVKASEAGSAMIMADNNWHLFYSPRIMLATASHVTQALSQQDPTHERDYRHGLVQFRKELLPVYDQVQQLIAKYPNLTVTATVPVYNYMIQLLGYQNLYHDVQFASMRNSQPSARQVSEFIQGLKQHKVRLLIYNRQVHNRLTKNEVQSAREAGVPVVGVSAIPLHGDNYAQWQIRQLKAIEKALDKAQKPS</sequence>
<dbReference type="GO" id="GO:0030001">
    <property type="term" value="P:metal ion transport"/>
    <property type="evidence" value="ECO:0007669"/>
    <property type="project" value="InterPro"/>
</dbReference>